<dbReference type="PANTHER" id="PTHR12231">
    <property type="entry name" value="CTX-RELATED TYPE I TRANSMEMBRANE PROTEIN"/>
    <property type="match status" value="1"/>
</dbReference>
<dbReference type="InterPro" id="IPR036047">
    <property type="entry name" value="F-box-like_dom_sf"/>
</dbReference>
<reference evidence="5 6" key="1">
    <citation type="submission" date="2024-05" db="EMBL/GenBank/DDBJ databases">
        <title>Culex pipiens pipiens assembly and annotation.</title>
        <authorList>
            <person name="Alout H."/>
            <person name="Durand T."/>
        </authorList>
    </citation>
    <scope>NUCLEOTIDE SEQUENCE [LARGE SCALE GENOMIC DNA]</scope>
    <source>
        <strain evidence="5">HA-2024</strain>
        <tissue evidence="5">Whole body</tissue>
    </source>
</reference>
<evidence type="ECO:0000259" key="4">
    <source>
        <dbReference type="SMART" id="SM00256"/>
    </source>
</evidence>
<evidence type="ECO:0000256" key="3">
    <source>
        <dbReference type="ARBA" id="ARBA00023319"/>
    </source>
</evidence>
<dbReference type="InterPro" id="IPR013783">
    <property type="entry name" value="Ig-like_fold"/>
</dbReference>
<keyword evidence="6" id="KW-1185">Reference proteome</keyword>
<evidence type="ECO:0000256" key="1">
    <source>
        <dbReference type="ARBA" id="ARBA00022737"/>
    </source>
</evidence>
<organism evidence="5 6">
    <name type="scientific">Culex pipiens pipiens</name>
    <name type="common">Northern house mosquito</name>
    <dbReference type="NCBI Taxonomy" id="38569"/>
    <lineage>
        <taxon>Eukaryota</taxon>
        <taxon>Metazoa</taxon>
        <taxon>Ecdysozoa</taxon>
        <taxon>Arthropoda</taxon>
        <taxon>Hexapoda</taxon>
        <taxon>Insecta</taxon>
        <taxon>Pterygota</taxon>
        <taxon>Neoptera</taxon>
        <taxon>Endopterygota</taxon>
        <taxon>Diptera</taxon>
        <taxon>Nematocera</taxon>
        <taxon>Culicoidea</taxon>
        <taxon>Culicidae</taxon>
        <taxon>Culicinae</taxon>
        <taxon>Culicini</taxon>
        <taxon>Culex</taxon>
        <taxon>Culex</taxon>
    </lineage>
</organism>
<dbReference type="InterPro" id="IPR001810">
    <property type="entry name" value="F-box_dom"/>
</dbReference>
<gene>
    <name evidence="5" type="ORF">pipiens_003255</name>
</gene>
<dbReference type="SUPFAM" id="SSF52047">
    <property type="entry name" value="RNI-like"/>
    <property type="match status" value="1"/>
</dbReference>
<dbReference type="InterPro" id="IPR051170">
    <property type="entry name" value="Neural/epithelial_adhesion"/>
</dbReference>
<dbReference type="InterPro" id="IPR036179">
    <property type="entry name" value="Ig-like_dom_sf"/>
</dbReference>
<dbReference type="CDD" id="cd09917">
    <property type="entry name" value="F-box_SF"/>
    <property type="match status" value="2"/>
</dbReference>
<accession>A0ABD1D126</accession>
<dbReference type="Proteomes" id="UP001562425">
    <property type="component" value="Unassembled WGS sequence"/>
</dbReference>
<proteinExistence type="predicted"/>
<dbReference type="PANTHER" id="PTHR12231:SF157">
    <property type="entry name" value="DPR-INTERACTING PROTEIN EPSILON-RELATED"/>
    <property type="match status" value="1"/>
</dbReference>
<evidence type="ECO:0000313" key="6">
    <source>
        <dbReference type="Proteomes" id="UP001562425"/>
    </source>
</evidence>
<dbReference type="SUPFAM" id="SSF81383">
    <property type="entry name" value="F-box domain"/>
    <property type="match status" value="2"/>
</dbReference>
<dbReference type="SUPFAM" id="SSF48726">
    <property type="entry name" value="Immunoglobulin"/>
    <property type="match status" value="1"/>
</dbReference>
<protein>
    <recommendedName>
        <fullName evidence="4">F-box domain-containing protein</fullName>
    </recommendedName>
</protein>
<keyword evidence="2" id="KW-1015">Disulfide bond</keyword>
<evidence type="ECO:0000313" key="5">
    <source>
        <dbReference type="EMBL" id="KAL1387477.1"/>
    </source>
</evidence>
<feature type="domain" description="F-box" evidence="4">
    <location>
        <begin position="174"/>
        <end position="214"/>
    </location>
</feature>
<dbReference type="SMART" id="SM00256">
    <property type="entry name" value="FBOX"/>
    <property type="match status" value="2"/>
</dbReference>
<dbReference type="Pfam" id="PF00646">
    <property type="entry name" value="F-box"/>
    <property type="match status" value="2"/>
</dbReference>
<dbReference type="Gene3D" id="1.20.1280.50">
    <property type="match status" value="2"/>
</dbReference>
<name>A0ABD1D126_CULPP</name>
<comment type="caution">
    <text evidence="5">The sequence shown here is derived from an EMBL/GenBank/DDBJ whole genome shotgun (WGS) entry which is preliminary data.</text>
</comment>
<dbReference type="AlphaFoldDB" id="A0ABD1D126"/>
<evidence type="ECO:0000256" key="2">
    <source>
        <dbReference type="ARBA" id="ARBA00023157"/>
    </source>
</evidence>
<keyword evidence="1" id="KW-0677">Repeat</keyword>
<feature type="domain" description="F-box" evidence="4">
    <location>
        <begin position="28"/>
        <end position="67"/>
    </location>
</feature>
<dbReference type="Gene3D" id="2.60.40.10">
    <property type="entry name" value="Immunoglobulins"/>
    <property type="match status" value="1"/>
</dbReference>
<keyword evidence="3" id="KW-0393">Immunoglobulin domain</keyword>
<sequence>MQEPVNQLVIQKRRKTSPNSQLTELPHLAPELWEQIFLRVPPGHLLKLRQTCHYWRNIVDGSPALRDGLRVKFPHDGDQHYAPSRIPPVGWFRFEFASFSVLPYVGWWWPKVGESVTVLCVGRCEFPLELLRHTPNLKELQMFYVKLVEFDNPDFKLRKVKALKVDQLTELPHLAAELWEQIFLRVPRGHLLKLRQTCPYWRNIVDGSPALRDRLHIKFPRYVQYYDLSLIPPVGRFSFEFYSFSVFPDVGSWWPKVGESVTVLCVGRCKFPLELLRHTPNLKELQLFYVKLVEFDNPDFELHKLETLYVEYVDPDILKVLGQVITNLRTFNINGSVMDDSEEADEERNELKFVIEQLDIMDNHIARWNPEIRESFYNLKLATMNPRLFGEAIFFTDPRVVRNSRIDPKHEELDMIRGLRDISEEELQAFVLRYPGLKELMLVNCEAVAWMHFEQSAILTVHNHVITRNPRISVTHDKHDKHKTWFLHISNVQEEDKGRYMCQINTVTAKTQFGYLHVVVAKVFGKNVKTLLKTAN</sequence>
<dbReference type="EMBL" id="JBEHCU010008172">
    <property type="protein sequence ID" value="KAL1387477.1"/>
    <property type="molecule type" value="Genomic_DNA"/>
</dbReference>